<keyword evidence="1" id="KW-0472">Membrane</keyword>
<sequence length="481" mass="51567">MAFLFAYGTELDRAGLLARALTSGTTVQRMTEIVGGEAADAQAEQPGADTARQAYDEYATRQPIASGYVDGAIMVFRERSEGLGGPVPDLLEEASARTWGVLFEVSDNTVGALCQNFDIARSCIVRNVRIVKPLSGAENATFDVASCIDQTIQASCLVAKNVDMPLTSLDEPLLRKLLGYYLAYEAPAEVLLSLMPRRGASISDVERGKEDLSERVICEIYYKAPPRYAIYRSSERVVVQYADEGVADSSGTPLADQQRAKMACLNPLRSQITGLIDGWEKSRKPGLAERARRYNARVAAALNQCLEGDSTSPMLTLAEVRDEIAAERASWGRFLYLSSALAVAAAFCIAFWVIKAHVFGPSHPTAGLWLAARAGTIGAFFSIAMNIQQRKVLTDLLTRDNIADAALRITVGAIGAGALLCLLQSGITPLANFGNATLAGSAMSWQVILVIGFAAGFSERLVPTIVEKIAVQNGTLAGART</sequence>
<dbReference type="RefSeq" id="WP_053571824.1">
    <property type="nucleotide sequence ID" value="NZ_FCNY02000004.1"/>
</dbReference>
<dbReference type="EMBL" id="FCNY02000004">
    <property type="protein sequence ID" value="SAL31813.1"/>
    <property type="molecule type" value="Genomic_DNA"/>
</dbReference>
<evidence type="ECO:0000313" key="2">
    <source>
        <dbReference type="EMBL" id="SAL31813.1"/>
    </source>
</evidence>
<dbReference type="AlphaFoldDB" id="A0A158GIS6"/>
<feature type="transmembrane region" description="Helical" evidence="1">
    <location>
        <begin position="366"/>
        <end position="384"/>
    </location>
</feature>
<name>A0A158GIS6_CABCO</name>
<keyword evidence="3" id="KW-1185">Reference proteome</keyword>
<dbReference type="Proteomes" id="UP000054740">
    <property type="component" value="Unassembled WGS sequence"/>
</dbReference>
<keyword evidence="1" id="KW-1133">Transmembrane helix</keyword>
<feature type="transmembrane region" description="Helical" evidence="1">
    <location>
        <begin position="334"/>
        <end position="354"/>
    </location>
</feature>
<accession>A0A158GIS6</accession>
<organism evidence="2 3">
    <name type="scientific">Caballeronia cordobensis</name>
    <name type="common">Burkholderia cordobensis</name>
    <dbReference type="NCBI Taxonomy" id="1353886"/>
    <lineage>
        <taxon>Bacteria</taxon>
        <taxon>Pseudomonadati</taxon>
        <taxon>Pseudomonadota</taxon>
        <taxon>Betaproteobacteria</taxon>
        <taxon>Burkholderiales</taxon>
        <taxon>Burkholderiaceae</taxon>
        <taxon>Caballeronia</taxon>
    </lineage>
</organism>
<reference evidence="3" key="1">
    <citation type="submission" date="2016-01" db="EMBL/GenBank/DDBJ databases">
        <authorList>
            <person name="Peeters C."/>
        </authorList>
    </citation>
    <scope>NUCLEOTIDE SEQUENCE [LARGE SCALE GENOMIC DNA]</scope>
</reference>
<proteinExistence type="predicted"/>
<evidence type="ECO:0000313" key="3">
    <source>
        <dbReference type="Proteomes" id="UP000054740"/>
    </source>
</evidence>
<protein>
    <submittedName>
        <fullName evidence="2">Uncharacterized protein</fullName>
    </submittedName>
</protein>
<feature type="transmembrane region" description="Helical" evidence="1">
    <location>
        <begin position="405"/>
        <end position="427"/>
    </location>
</feature>
<keyword evidence="1" id="KW-0812">Transmembrane</keyword>
<gene>
    <name evidence="2" type="ORF">AWB70_02052</name>
</gene>
<feature type="transmembrane region" description="Helical" evidence="1">
    <location>
        <begin position="433"/>
        <end position="455"/>
    </location>
</feature>
<evidence type="ECO:0000256" key="1">
    <source>
        <dbReference type="SAM" id="Phobius"/>
    </source>
</evidence>